<dbReference type="PANTHER" id="PTHR43767">
    <property type="entry name" value="LONG-CHAIN-FATTY-ACID--COA LIGASE"/>
    <property type="match status" value="1"/>
</dbReference>
<dbReference type="InterPro" id="IPR009081">
    <property type="entry name" value="PP-bd_ACP"/>
</dbReference>
<feature type="transmembrane region" description="Helical" evidence="1">
    <location>
        <begin position="819"/>
        <end position="839"/>
    </location>
</feature>
<dbReference type="PROSITE" id="PS50075">
    <property type="entry name" value="CARRIER"/>
    <property type="match status" value="1"/>
</dbReference>
<dbReference type="SUPFAM" id="SSF47336">
    <property type="entry name" value="ACP-like"/>
    <property type="match status" value="1"/>
</dbReference>
<dbReference type="SUPFAM" id="SSF56801">
    <property type="entry name" value="Acetyl-CoA synthetase-like"/>
    <property type="match status" value="1"/>
</dbReference>
<organism evidence="3 4">
    <name type="scientific">Ensifer canadensis</name>
    <dbReference type="NCBI Taxonomy" id="555315"/>
    <lineage>
        <taxon>Bacteria</taxon>
        <taxon>Pseudomonadati</taxon>
        <taxon>Pseudomonadota</taxon>
        <taxon>Alphaproteobacteria</taxon>
        <taxon>Hyphomicrobiales</taxon>
        <taxon>Rhizobiaceae</taxon>
        <taxon>Sinorhizobium/Ensifer group</taxon>
        <taxon>Ensifer</taxon>
    </lineage>
</organism>
<feature type="transmembrane region" description="Helical" evidence="1">
    <location>
        <begin position="647"/>
        <end position="668"/>
    </location>
</feature>
<gene>
    <name evidence="3" type="ORF">GFB56_02630</name>
</gene>
<feature type="transmembrane region" description="Helical" evidence="1">
    <location>
        <begin position="782"/>
        <end position="799"/>
    </location>
</feature>
<dbReference type="Pfam" id="PF00550">
    <property type="entry name" value="PP-binding"/>
    <property type="match status" value="1"/>
</dbReference>
<dbReference type="PANTHER" id="PTHR43767:SF1">
    <property type="entry name" value="NONRIBOSOMAL PEPTIDE SYNTHASE PES1 (EUROFUNG)-RELATED"/>
    <property type="match status" value="1"/>
</dbReference>
<dbReference type="InterPro" id="IPR000873">
    <property type="entry name" value="AMP-dep_synth/lig_dom"/>
</dbReference>
<sequence>MQSDGLTMPPSFIADLAAWGERPALVLPGRRFVSYRDLHERVDRQVALFPRTRALIKLEPELSEHAIIAYLAALKAGHVVAMQAPRAAGTAAWTDMFEPDCAYCRIDGRWRTEHLGGSDKPLHPDLGLLLSTSGSTGCGKAVRLSAGNVSVNARSIAEYLELGADDRSCLILPLHYSYGLSVLNAHLTVGASLYVPSGSILDPGFLDGLAASGCTNLSGVPYSYELLEKVGFRDRAFPQLRFMTVAGGRMAPERVRAYDEHLRAQGAALFVMYGQTEATARIAYVPPARLKGNEDRIGVAIPGGMLSIADDEGRAIAGAGVAGELVYRGPNVMMGYASSRQDLARGADLDELHTGDLAVRETDGLFRIVGRMKRMSKIAGLRIGHDTLEHALERRGVVAAIVGDDEGLHAFFQGEGRLEDVRRLLVAASGLTLAHIMATHVPEIPRLPSGKVDYGALSLAAKQAIAAGHGDREGIESLFQQVFYPARVKPEDSFLSLGGDSLRFVQLSIGLEKALGQAPEMWEAMPIATLAALEKRETATARIGMDLIIRALAILLVVLHHETLWPLPGGSAAMVILAGFSLARFQMGPLLAGGGLAILRPLTQILVPYYLIVGAYAAVWGEVPWASIFLVGNFGFADPETRGMVPYLYWFIEAYCQMMLVFVALFAIQRFRRLAARQPFAMGMLLLGVALIARLALPILWPIGNRQIFTLPWIFYLAVIGWCAAIAETHLQRLLLVVAGAGAFLFFGLYEGVWIGTKIKYLLLIAVLVALVYAPRVSVPRWAAQLVLPLSAAGFHIYILHRFVPELLMTPLQPHLPTVLFSTVSIAGGIALGLAAWLLQRQLLKAAVNGRPKPGLSLNHLRPSARWAVLVRPLFAFGPQKEREIQHN</sequence>
<dbReference type="EMBL" id="WXFA01000001">
    <property type="protein sequence ID" value="MBM3089709.1"/>
    <property type="molecule type" value="Genomic_DNA"/>
</dbReference>
<feature type="transmembrane region" description="Helical" evidence="1">
    <location>
        <begin position="606"/>
        <end position="627"/>
    </location>
</feature>
<feature type="transmembrane region" description="Helical" evidence="1">
    <location>
        <begin position="759"/>
        <end position="775"/>
    </location>
</feature>
<keyword evidence="1" id="KW-1133">Transmembrane helix</keyword>
<evidence type="ECO:0000313" key="4">
    <source>
        <dbReference type="Proteomes" id="UP000744980"/>
    </source>
</evidence>
<dbReference type="Proteomes" id="UP000744980">
    <property type="component" value="Unassembled WGS sequence"/>
</dbReference>
<dbReference type="InterPro" id="IPR042099">
    <property type="entry name" value="ANL_N_sf"/>
</dbReference>
<feature type="transmembrane region" description="Helical" evidence="1">
    <location>
        <begin position="680"/>
        <end position="701"/>
    </location>
</feature>
<dbReference type="Gene3D" id="1.10.1200.10">
    <property type="entry name" value="ACP-like"/>
    <property type="match status" value="1"/>
</dbReference>
<comment type="caution">
    <text evidence="3">The sequence shown here is derived from an EMBL/GenBank/DDBJ whole genome shotgun (WGS) entry which is preliminary data.</text>
</comment>
<keyword evidence="1" id="KW-0812">Transmembrane</keyword>
<feature type="domain" description="Carrier" evidence="2">
    <location>
        <begin position="456"/>
        <end position="541"/>
    </location>
</feature>
<dbReference type="Pfam" id="PF00501">
    <property type="entry name" value="AMP-binding"/>
    <property type="match status" value="1"/>
</dbReference>
<feature type="transmembrane region" description="Helical" evidence="1">
    <location>
        <begin position="567"/>
        <end position="585"/>
    </location>
</feature>
<accession>A0AAW4FF99</accession>
<feature type="transmembrane region" description="Helical" evidence="1">
    <location>
        <begin position="707"/>
        <end position="727"/>
    </location>
</feature>
<evidence type="ECO:0000259" key="2">
    <source>
        <dbReference type="PROSITE" id="PS50075"/>
    </source>
</evidence>
<dbReference type="InterPro" id="IPR050237">
    <property type="entry name" value="ATP-dep_AMP-bd_enzyme"/>
</dbReference>
<reference evidence="3 4" key="1">
    <citation type="submission" date="2020-01" db="EMBL/GenBank/DDBJ databases">
        <title>Draft genome assembly of Ensifer adhaerens T173.</title>
        <authorList>
            <person name="Craig J.E."/>
            <person name="Stinchcombe J.R."/>
        </authorList>
    </citation>
    <scope>NUCLEOTIDE SEQUENCE [LARGE SCALE GENOMIC DNA]</scope>
    <source>
        <strain evidence="3 4">T173</strain>
    </source>
</reference>
<feature type="transmembrane region" description="Helical" evidence="1">
    <location>
        <begin position="734"/>
        <end position="753"/>
    </location>
</feature>
<proteinExistence type="predicted"/>
<protein>
    <submittedName>
        <fullName evidence="3">AMP-binding protein</fullName>
    </submittedName>
</protein>
<dbReference type="Gene3D" id="3.40.50.12780">
    <property type="entry name" value="N-terminal domain of ligase-like"/>
    <property type="match status" value="1"/>
</dbReference>
<evidence type="ECO:0000256" key="1">
    <source>
        <dbReference type="SAM" id="Phobius"/>
    </source>
</evidence>
<dbReference type="InterPro" id="IPR036736">
    <property type="entry name" value="ACP-like_sf"/>
</dbReference>
<name>A0AAW4FF99_9HYPH</name>
<dbReference type="AlphaFoldDB" id="A0AAW4FF99"/>
<keyword evidence="1" id="KW-0472">Membrane</keyword>
<keyword evidence="4" id="KW-1185">Reference proteome</keyword>
<dbReference type="RefSeq" id="WP_025426473.1">
    <property type="nucleotide sequence ID" value="NZ_CP083370.1"/>
</dbReference>
<evidence type="ECO:0000313" key="3">
    <source>
        <dbReference type="EMBL" id="MBM3089709.1"/>
    </source>
</evidence>